<dbReference type="RefSeq" id="WP_259628032.1">
    <property type="nucleotide sequence ID" value="NZ_JANYMP010000025.1"/>
</dbReference>
<evidence type="ECO:0000313" key="2">
    <source>
        <dbReference type="EMBL" id="MCS7482565.1"/>
    </source>
</evidence>
<accession>A0A9X3AK93</accession>
<dbReference type="EMBL" id="JANYMP010000025">
    <property type="protein sequence ID" value="MCS7482565.1"/>
    <property type="molecule type" value="Genomic_DNA"/>
</dbReference>
<comment type="caution">
    <text evidence="2">The sequence shown here is derived from an EMBL/GenBank/DDBJ whole genome shotgun (WGS) entry which is preliminary data.</text>
</comment>
<protein>
    <submittedName>
        <fullName evidence="2">DUF3558 domain-containing protein</fullName>
    </submittedName>
</protein>
<dbReference type="InterPro" id="IPR024520">
    <property type="entry name" value="DUF3558"/>
</dbReference>
<evidence type="ECO:0000256" key="1">
    <source>
        <dbReference type="SAM" id="MobiDB-lite"/>
    </source>
</evidence>
<gene>
    <name evidence="2" type="ORF">NZH93_37450</name>
</gene>
<proteinExistence type="predicted"/>
<dbReference type="PROSITE" id="PS51257">
    <property type="entry name" value="PROKAR_LIPOPROTEIN"/>
    <property type="match status" value="1"/>
</dbReference>
<organism evidence="2 3">
    <name type="scientific">Umezawaea endophytica</name>
    <dbReference type="NCBI Taxonomy" id="1654476"/>
    <lineage>
        <taxon>Bacteria</taxon>
        <taxon>Bacillati</taxon>
        <taxon>Actinomycetota</taxon>
        <taxon>Actinomycetes</taxon>
        <taxon>Pseudonocardiales</taxon>
        <taxon>Pseudonocardiaceae</taxon>
        <taxon>Umezawaea</taxon>
    </lineage>
</organism>
<keyword evidence="3" id="KW-1185">Reference proteome</keyword>
<dbReference type="AlphaFoldDB" id="A0A9X3AK93"/>
<sequence>MRRTTLVLLATVASIGLVSGCSDSNTGRPTPETGGQSGSSGTATSPSSSFEGVELDTSKFSGKPCEALTSAQLSTLGTFKTPEPGKSALGPSCDFRAQKVIEGVTYEVVIASSGNTLESIIEGLRSSKTPVVEETKVAGYAAVNSDQTNAKGACATAVGTSSKDAISVQLITENKALPEYNDPCGQTEKVAALVIQNLKG</sequence>
<dbReference type="Proteomes" id="UP001141259">
    <property type="component" value="Unassembled WGS sequence"/>
</dbReference>
<reference evidence="2" key="1">
    <citation type="submission" date="2022-08" db="EMBL/GenBank/DDBJ databases">
        <authorList>
            <person name="Tistechok S."/>
            <person name="Samborskyy M."/>
            <person name="Roman I."/>
        </authorList>
    </citation>
    <scope>NUCLEOTIDE SEQUENCE</scope>
    <source>
        <strain evidence="2">DSM 103496</strain>
    </source>
</reference>
<feature type="compositionally biased region" description="Low complexity" evidence="1">
    <location>
        <begin position="29"/>
        <end position="49"/>
    </location>
</feature>
<feature type="region of interest" description="Disordered" evidence="1">
    <location>
        <begin position="20"/>
        <end position="55"/>
    </location>
</feature>
<name>A0A9X3AK93_9PSEU</name>
<evidence type="ECO:0000313" key="3">
    <source>
        <dbReference type="Proteomes" id="UP001141259"/>
    </source>
</evidence>
<dbReference type="Pfam" id="PF12079">
    <property type="entry name" value="DUF3558"/>
    <property type="match status" value="1"/>
</dbReference>